<dbReference type="Pfam" id="PF20120">
    <property type="entry name" value="DUF6510"/>
    <property type="match status" value="1"/>
</dbReference>
<protein>
    <submittedName>
        <fullName evidence="1">Uncharacterized protein</fullName>
    </submittedName>
</protein>
<sequence length="80" mass="8237">MAGLFAEAFGVDVTTATVTCASCGAAGRFADSHVYDRAPGAVARCAGCQAVLARLVRTPTEVWLDLRGARSVRVPLTPSA</sequence>
<comment type="caution">
    <text evidence="1">The sequence shown here is derived from an EMBL/GenBank/DDBJ whole genome shotgun (WGS) entry which is preliminary data.</text>
</comment>
<dbReference type="STRING" id="1912961.BU204_04920"/>
<reference evidence="1 2" key="1">
    <citation type="submission" date="2016-12" db="EMBL/GenBank/DDBJ databases">
        <title>The draft genome sequence of Actinophytocola sp. 11-183.</title>
        <authorList>
            <person name="Wang W."/>
            <person name="Yuan L."/>
        </authorList>
    </citation>
    <scope>NUCLEOTIDE SEQUENCE [LARGE SCALE GENOMIC DNA]</scope>
    <source>
        <strain evidence="1 2">11-183</strain>
    </source>
</reference>
<dbReference type="EMBL" id="MSIE01000006">
    <property type="protein sequence ID" value="OLF18704.1"/>
    <property type="molecule type" value="Genomic_DNA"/>
</dbReference>
<evidence type="ECO:0000313" key="1">
    <source>
        <dbReference type="EMBL" id="OLF18704.1"/>
    </source>
</evidence>
<dbReference type="InterPro" id="IPR045423">
    <property type="entry name" value="DUF6510"/>
</dbReference>
<dbReference type="AlphaFoldDB" id="A0A1Q8CWF6"/>
<dbReference type="Proteomes" id="UP000185596">
    <property type="component" value="Unassembled WGS sequence"/>
</dbReference>
<keyword evidence="2" id="KW-1185">Reference proteome</keyword>
<dbReference type="OrthoDB" id="165401at2"/>
<evidence type="ECO:0000313" key="2">
    <source>
        <dbReference type="Proteomes" id="UP000185596"/>
    </source>
</evidence>
<gene>
    <name evidence="1" type="ORF">BU204_04920</name>
</gene>
<accession>A0A1Q8CWF6</accession>
<name>A0A1Q8CWF6_9PSEU</name>
<proteinExistence type="predicted"/>
<organism evidence="1 2">
    <name type="scientific">Actinophytocola xanthii</name>
    <dbReference type="NCBI Taxonomy" id="1912961"/>
    <lineage>
        <taxon>Bacteria</taxon>
        <taxon>Bacillati</taxon>
        <taxon>Actinomycetota</taxon>
        <taxon>Actinomycetes</taxon>
        <taxon>Pseudonocardiales</taxon>
        <taxon>Pseudonocardiaceae</taxon>
    </lineage>
</organism>